<dbReference type="InterPro" id="IPR029063">
    <property type="entry name" value="SAM-dependent_MTases_sf"/>
</dbReference>
<dbReference type="Proteomes" id="UP000000657">
    <property type="component" value="Chromosome"/>
</dbReference>
<feature type="region of interest" description="Disordered" evidence="1">
    <location>
        <begin position="278"/>
        <end position="298"/>
    </location>
</feature>
<dbReference type="SUPFAM" id="SSF53335">
    <property type="entry name" value="S-adenosyl-L-methionine-dependent methyltransferases"/>
    <property type="match status" value="1"/>
</dbReference>
<evidence type="ECO:0000256" key="1">
    <source>
        <dbReference type="SAM" id="MobiDB-lite"/>
    </source>
</evidence>
<dbReference type="eggNOG" id="COG2227">
    <property type="taxonomic scope" value="Bacteria"/>
</dbReference>
<keyword evidence="4" id="KW-1185">Reference proteome</keyword>
<evidence type="ECO:0000259" key="2">
    <source>
        <dbReference type="Pfam" id="PF08241"/>
    </source>
</evidence>
<dbReference type="STRING" id="326424.FRAAL2181"/>
<dbReference type="HOGENOM" id="CLU_061533_2_0_11"/>
<evidence type="ECO:0000313" key="3">
    <source>
        <dbReference type="EMBL" id="CAJ60830.1"/>
    </source>
</evidence>
<dbReference type="AlphaFoldDB" id="Q0RNQ6"/>
<protein>
    <submittedName>
        <fullName evidence="3">Methyltransferase (Partial match)</fullName>
    </submittedName>
</protein>
<feature type="region of interest" description="Disordered" evidence="1">
    <location>
        <begin position="116"/>
        <end position="142"/>
    </location>
</feature>
<dbReference type="Gene3D" id="3.40.50.150">
    <property type="entry name" value="Vaccinia Virus protein VP39"/>
    <property type="match status" value="1"/>
</dbReference>
<feature type="domain" description="Methyltransferase type 11" evidence="2">
    <location>
        <begin position="146"/>
        <end position="244"/>
    </location>
</feature>
<dbReference type="KEGG" id="fal:FRAAL2181"/>
<feature type="compositionally biased region" description="Gly residues" evidence="1">
    <location>
        <begin position="128"/>
        <end position="137"/>
    </location>
</feature>
<reference evidence="3 4" key="1">
    <citation type="journal article" date="2007" name="Genome Res.">
        <title>Genome characteristics of facultatively symbiotic Frankia sp. strains reflect host range and host plant biogeography.</title>
        <authorList>
            <person name="Normand P."/>
            <person name="Lapierre P."/>
            <person name="Tisa L.S."/>
            <person name="Gogarten J.P."/>
            <person name="Alloisio N."/>
            <person name="Bagnarol E."/>
            <person name="Bassi C.A."/>
            <person name="Berry A.M."/>
            <person name="Bickhart D.M."/>
            <person name="Choisne N."/>
            <person name="Couloux A."/>
            <person name="Cournoyer B."/>
            <person name="Cruveiller S."/>
            <person name="Daubin V."/>
            <person name="Demange N."/>
            <person name="Francino M.P."/>
            <person name="Goltsman E."/>
            <person name="Huang Y."/>
            <person name="Kopp O.R."/>
            <person name="Labarre L."/>
            <person name="Lapidus A."/>
            <person name="Lavire C."/>
            <person name="Marechal J."/>
            <person name="Martinez M."/>
            <person name="Mastronunzio J.E."/>
            <person name="Mullin B.C."/>
            <person name="Niemann J."/>
            <person name="Pujic P."/>
            <person name="Rawnsley T."/>
            <person name="Rouy Z."/>
            <person name="Schenowitz C."/>
            <person name="Sellstedt A."/>
            <person name="Tavares F."/>
            <person name="Tomkins J.P."/>
            <person name="Vallenet D."/>
            <person name="Valverde C."/>
            <person name="Wall L.G."/>
            <person name="Wang Y."/>
            <person name="Medigue C."/>
            <person name="Benson D.R."/>
        </authorList>
    </citation>
    <scope>NUCLEOTIDE SEQUENCE [LARGE SCALE GENOMIC DNA]</scope>
    <source>
        <strain evidence="4">DSM 45986 / CECT 9034 / ACN14a</strain>
    </source>
</reference>
<feature type="region of interest" description="Disordered" evidence="1">
    <location>
        <begin position="18"/>
        <end position="71"/>
    </location>
</feature>
<sequence>MIIDGSHRFWVPAPRRASCGAVRSGPAQRLGATDSGTVGRRARGRRRHRPRRGPLTRPRPTGPTGAGGWGEEAMSMADHVTAGDVTAGDVTAGDVTGGDLRQAAIWHGLWAVLPRPAQPAPADQPAGAGTGAPGEPGVGARRPLVVDAGGGSGGFAVPIAAAGYPVIVVDPSPDALAALHRRVAERGLGGRVTSMQGDLRDLTGLVGTGQADLLLCHSVLDVVDDPQTALAQALGVLRPGGALSVVVAGLAAAVLARALAGQFEAALAALVEDAPPVHRPSGADHGSSELRESAAGRAPRRFSTAEAVALVRAAGAEVLEVHGVRIFADLVPGERLPDALAARRLLRLELAAAGREPFRALAAQLHVLARSPGGTGPHER</sequence>
<keyword evidence="3" id="KW-0489">Methyltransferase</keyword>
<dbReference type="InterPro" id="IPR013216">
    <property type="entry name" value="Methyltransf_11"/>
</dbReference>
<keyword evidence="3" id="KW-0808">Transferase</keyword>
<dbReference type="GO" id="GO:0032259">
    <property type="term" value="P:methylation"/>
    <property type="evidence" value="ECO:0007669"/>
    <property type="project" value="UniProtKB-KW"/>
</dbReference>
<organism evidence="3 4">
    <name type="scientific">Frankia alni (strain DSM 45986 / CECT 9034 / ACN14a)</name>
    <dbReference type="NCBI Taxonomy" id="326424"/>
    <lineage>
        <taxon>Bacteria</taxon>
        <taxon>Bacillati</taxon>
        <taxon>Actinomycetota</taxon>
        <taxon>Actinomycetes</taxon>
        <taxon>Frankiales</taxon>
        <taxon>Frankiaceae</taxon>
        <taxon>Frankia</taxon>
    </lineage>
</organism>
<accession>Q0RNQ6</accession>
<dbReference type="Pfam" id="PF08241">
    <property type="entry name" value="Methyltransf_11"/>
    <property type="match status" value="1"/>
</dbReference>
<dbReference type="CDD" id="cd02440">
    <property type="entry name" value="AdoMet_MTases"/>
    <property type="match status" value="1"/>
</dbReference>
<evidence type="ECO:0000313" key="4">
    <source>
        <dbReference type="Proteomes" id="UP000000657"/>
    </source>
</evidence>
<feature type="compositionally biased region" description="Basic residues" evidence="1">
    <location>
        <begin position="40"/>
        <end position="54"/>
    </location>
</feature>
<dbReference type="GO" id="GO:0008757">
    <property type="term" value="F:S-adenosylmethionine-dependent methyltransferase activity"/>
    <property type="evidence" value="ECO:0007669"/>
    <property type="project" value="InterPro"/>
</dbReference>
<name>Q0RNQ6_FRAAA</name>
<proteinExistence type="predicted"/>
<dbReference type="EMBL" id="CT573213">
    <property type="protein sequence ID" value="CAJ60830.1"/>
    <property type="molecule type" value="Genomic_DNA"/>
</dbReference>
<gene>
    <name evidence="3" type="ordered locus">FRAAL2181</name>
</gene>